<sequence length="277" mass="30757">MSGFSAELFPVLFSVPSVTTGLAEMIGEIDVDALCGEYCQLRKAVPNRSACSKRYFVEHHGRPKAKNPGCASEKHLAIALWRLRTRWPRVGNGSMRLLDYEFPLKASNLDRGLGKVDLLGVTDRSRLVIIELKVCRKDGSRGDTPLLALTEGLRYAAVVQANLRAIAVEARERCAIDVSEEPPIVQIMAPEDWWRGWCGMVGSTRRAAGEWESKFLDLSNELEDRLGILIECVSLEGVSLADVSWKGDGPRLEETPPMRRACLKARRASQGQQHRDG</sequence>
<gene>
    <name evidence="1" type="ORF">F4Y60_12910</name>
</gene>
<name>A0A6B0Y431_9RHOB</name>
<dbReference type="AlphaFoldDB" id="A0A6B0Y431"/>
<dbReference type="EMBL" id="VXRY01000531">
    <property type="protein sequence ID" value="MXY34955.1"/>
    <property type="molecule type" value="Genomic_DNA"/>
</dbReference>
<reference evidence="1" key="1">
    <citation type="submission" date="2019-09" db="EMBL/GenBank/DDBJ databases">
        <title>Characterisation of the sponge microbiome using genome-centric metagenomics.</title>
        <authorList>
            <person name="Engelberts J.P."/>
            <person name="Robbins S.J."/>
            <person name="De Goeij J.M."/>
            <person name="Aranda M."/>
            <person name="Bell S.C."/>
            <person name="Webster N.S."/>
        </authorList>
    </citation>
    <scope>NUCLEOTIDE SEQUENCE</scope>
    <source>
        <strain evidence="1">SB0664_bin_43</strain>
    </source>
</reference>
<accession>A0A6B0Y431</accession>
<organism evidence="1">
    <name type="scientific">Boseongicola sp. SB0664_bin_43</name>
    <dbReference type="NCBI Taxonomy" id="2604844"/>
    <lineage>
        <taxon>Bacteria</taxon>
        <taxon>Pseudomonadati</taxon>
        <taxon>Pseudomonadota</taxon>
        <taxon>Alphaproteobacteria</taxon>
        <taxon>Rhodobacterales</taxon>
        <taxon>Paracoccaceae</taxon>
        <taxon>Boseongicola</taxon>
    </lineage>
</organism>
<proteinExistence type="predicted"/>
<protein>
    <submittedName>
        <fullName evidence="1">Uncharacterized protein</fullName>
    </submittedName>
</protein>
<evidence type="ECO:0000313" key="1">
    <source>
        <dbReference type="EMBL" id="MXY34955.1"/>
    </source>
</evidence>
<comment type="caution">
    <text evidence="1">The sequence shown here is derived from an EMBL/GenBank/DDBJ whole genome shotgun (WGS) entry which is preliminary data.</text>
</comment>